<dbReference type="Pfam" id="PF07519">
    <property type="entry name" value="Tannase"/>
    <property type="match status" value="1"/>
</dbReference>
<feature type="chain" id="PRO_5007117566" evidence="8">
    <location>
        <begin position="25"/>
        <end position="543"/>
    </location>
</feature>
<comment type="caution">
    <text evidence="9">The sequence shown here is derived from an EMBL/GenBank/DDBJ whole genome shotgun (WGS) entry which is preliminary data.</text>
</comment>
<dbReference type="Proteomes" id="UP000064029">
    <property type="component" value="Unassembled WGS sequence"/>
</dbReference>
<evidence type="ECO:0000313" key="10">
    <source>
        <dbReference type="Proteomes" id="UP000064029"/>
    </source>
</evidence>
<sequence>MMRAALLWTGIVAGLAGYGASARAATEDDVQQIEQCSRLQQTHIKDTRVELAQIVPAQSRFENVDGTVAVTSAPVCRVVATVSTAPKRKLGIEVWLPLDWNGRLLGTGKSGFGGFIDYSELTSAATRGFAAVNGDTGYKGSGSGEPGKRLDWAADPQVLRDWAYLSVHPMTVVAKEIIQAYYGRGAKYSYFSGCGGVEAMREVEDFPDDYDGVDARSPGVYYSQLMQSFLWGAMLPARQPDALLTTDALALLNRAVLQHCGGAHALADGFLDDPSQCRFDPAELQCKSGDDSQANCLSAAQVQQAKRLYSPVHNALTGELIYPGFARGSERGWAAIQHQLAAYYAQPLLASSVFGDARWDWTTFDFGADATRVDRHLSPIVNATNPDISRFAARGGKLIMTQGWADAINAPTRPIEYFNKVAERAGSVEGARRSFRLIMVPGMGHCGHGPGPTTLGGSSPPTEYSPDRDVVSALQDWVERGKAPDRFISTKYANDNPNDGVKFERAVCAYPLQARYKGSGSRQLASSFSCVEADAEPAGVANR</sequence>
<feature type="signal peptide" evidence="8">
    <location>
        <begin position="1"/>
        <end position="24"/>
    </location>
</feature>
<accession>A0A103RPH6</accession>
<dbReference type="AlphaFoldDB" id="A0A103RPH6"/>
<dbReference type="SUPFAM" id="SSF53474">
    <property type="entry name" value="alpha/beta-Hydrolases"/>
    <property type="match status" value="1"/>
</dbReference>
<name>A0A103RPH6_9BURK</name>
<dbReference type="PANTHER" id="PTHR33938">
    <property type="entry name" value="FERULOYL ESTERASE B-RELATED"/>
    <property type="match status" value="1"/>
</dbReference>
<keyword evidence="5" id="KW-0378">Hydrolase</keyword>
<keyword evidence="3" id="KW-0479">Metal-binding</keyword>
<evidence type="ECO:0000313" key="9">
    <source>
        <dbReference type="EMBL" id="KVG71609.1"/>
    </source>
</evidence>
<evidence type="ECO:0000256" key="7">
    <source>
        <dbReference type="ARBA" id="ARBA00023157"/>
    </source>
</evidence>
<evidence type="ECO:0000256" key="4">
    <source>
        <dbReference type="ARBA" id="ARBA00022729"/>
    </source>
</evidence>
<gene>
    <name evidence="9" type="ORF">WJ33_20880</name>
</gene>
<keyword evidence="7" id="KW-1015">Disulfide bond</keyword>
<evidence type="ECO:0000256" key="6">
    <source>
        <dbReference type="ARBA" id="ARBA00022837"/>
    </source>
</evidence>
<dbReference type="InterPro" id="IPR011118">
    <property type="entry name" value="Tannase/feruloyl_esterase"/>
</dbReference>
<dbReference type="GO" id="GO:0052689">
    <property type="term" value="F:carboxylic ester hydrolase activity"/>
    <property type="evidence" value="ECO:0007669"/>
    <property type="project" value="UniProtKB-KW"/>
</dbReference>
<evidence type="ECO:0000256" key="2">
    <source>
        <dbReference type="ARBA" id="ARBA00022487"/>
    </source>
</evidence>
<comment type="similarity">
    <text evidence="1">Belongs to the tannase family.</text>
</comment>
<dbReference type="PANTHER" id="PTHR33938:SF15">
    <property type="entry name" value="FERULOYL ESTERASE B-RELATED"/>
    <property type="match status" value="1"/>
</dbReference>
<protein>
    <submittedName>
        <fullName evidence="9">Tannase</fullName>
    </submittedName>
</protein>
<evidence type="ECO:0000256" key="5">
    <source>
        <dbReference type="ARBA" id="ARBA00022801"/>
    </source>
</evidence>
<dbReference type="InterPro" id="IPR029058">
    <property type="entry name" value="AB_hydrolase_fold"/>
</dbReference>
<keyword evidence="4 8" id="KW-0732">Signal</keyword>
<evidence type="ECO:0000256" key="8">
    <source>
        <dbReference type="SAM" id="SignalP"/>
    </source>
</evidence>
<reference evidence="9 10" key="1">
    <citation type="submission" date="2015-11" db="EMBL/GenBank/DDBJ databases">
        <title>Expanding the genomic diversity of Burkholderia species for the development of highly accurate diagnostics.</title>
        <authorList>
            <person name="Sahl J."/>
            <person name="Keim P."/>
            <person name="Wagner D."/>
        </authorList>
    </citation>
    <scope>NUCLEOTIDE SEQUENCE [LARGE SCALE GENOMIC DNA]</scope>
    <source>
        <strain evidence="9 10">MSMB2036</strain>
    </source>
</reference>
<proteinExistence type="inferred from homology"/>
<evidence type="ECO:0000256" key="1">
    <source>
        <dbReference type="ARBA" id="ARBA00006249"/>
    </source>
</evidence>
<evidence type="ECO:0000256" key="3">
    <source>
        <dbReference type="ARBA" id="ARBA00022723"/>
    </source>
</evidence>
<organism evidence="9 10">
    <name type="scientific">Burkholderia ubonensis</name>
    <dbReference type="NCBI Taxonomy" id="101571"/>
    <lineage>
        <taxon>Bacteria</taxon>
        <taxon>Pseudomonadati</taxon>
        <taxon>Pseudomonadota</taxon>
        <taxon>Betaproteobacteria</taxon>
        <taxon>Burkholderiales</taxon>
        <taxon>Burkholderiaceae</taxon>
        <taxon>Burkholderia</taxon>
        <taxon>Burkholderia cepacia complex</taxon>
    </lineage>
</organism>
<dbReference type="GO" id="GO:0046872">
    <property type="term" value="F:metal ion binding"/>
    <property type="evidence" value="ECO:0007669"/>
    <property type="project" value="UniProtKB-KW"/>
</dbReference>
<keyword evidence="2" id="KW-0719">Serine esterase</keyword>
<keyword evidence="6" id="KW-0106">Calcium</keyword>
<dbReference type="EMBL" id="LOXM01000070">
    <property type="protein sequence ID" value="KVG71609.1"/>
    <property type="molecule type" value="Genomic_DNA"/>
</dbReference>
<dbReference type="OrthoDB" id="7062032at2"/>